<reference evidence="6 7" key="1">
    <citation type="submission" date="2022-09" db="EMBL/GenBank/DDBJ databases">
        <title>Enrichment on poylsaccharides allowed isolation of novel metabolic and taxonomic groups of Haloarchaea.</title>
        <authorList>
            <person name="Sorokin D.Y."/>
            <person name="Elcheninov A.G."/>
            <person name="Khizhniak T.V."/>
            <person name="Kolganova T.V."/>
            <person name="Kublanov I.V."/>
        </authorList>
    </citation>
    <scope>NUCLEOTIDE SEQUENCE [LARGE SCALE GENOMIC DNA]</scope>
    <source>
        <strain evidence="6 7">AArc-curdl1</strain>
    </source>
</reference>
<feature type="compositionally biased region" description="Low complexity" evidence="2">
    <location>
        <begin position="34"/>
        <end position="68"/>
    </location>
</feature>
<dbReference type="PANTHER" id="PTHR30486">
    <property type="entry name" value="TWITCHING MOTILITY PROTEIN PILT"/>
    <property type="match status" value="1"/>
</dbReference>
<dbReference type="AlphaFoldDB" id="A0AAP3E7K2"/>
<dbReference type="Gene3D" id="3.30.450.380">
    <property type="match status" value="1"/>
</dbReference>
<dbReference type="Proteomes" id="UP001321047">
    <property type="component" value="Unassembled WGS sequence"/>
</dbReference>
<feature type="compositionally biased region" description="Basic and acidic residues" evidence="2">
    <location>
        <begin position="638"/>
        <end position="652"/>
    </location>
</feature>
<dbReference type="Pfam" id="PF23990">
    <property type="entry name" value="PilB3_N"/>
    <property type="match status" value="1"/>
</dbReference>
<name>A0AAP3E7K2_9EURY</name>
<feature type="compositionally biased region" description="Acidic residues" evidence="2">
    <location>
        <begin position="683"/>
        <end position="692"/>
    </location>
</feature>
<evidence type="ECO:0000259" key="3">
    <source>
        <dbReference type="Pfam" id="PF00437"/>
    </source>
</evidence>
<comment type="caution">
    <text evidence="6">The sequence shown here is derived from an EMBL/GenBank/DDBJ whole genome shotgun (WGS) entry which is preliminary data.</text>
</comment>
<evidence type="ECO:0000313" key="7">
    <source>
        <dbReference type="Proteomes" id="UP001321047"/>
    </source>
</evidence>
<feature type="compositionally biased region" description="Acidic residues" evidence="2">
    <location>
        <begin position="706"/>
        <end position="715"/>
    </location>
</feature>
<accession>A0AAP3E7K2</accession>
<feature type="compositionally biased region" description="Basic and acidic residues" evidence="2">
    <location>
        <begin position="23"/>
        <end position="32"/>
    </location>
</feature>
<feature type="region of interest" description="Disordered" evidence="2">
    <location>
        <begin position="114"/>
        <end position="137"/>
    </location>
</feature>
<proteinExistence type="inferred from homology"/>
<sequence length="722" mass="81951">MDSHRDDHREGSQGGDTDETADERETSHREDSDPSGTDSSSTGSDTPKPGADSPAAATDDSAAGAAAPLEKESNATEPTLESTFDRIRRTLLRAVEMLQGSRIDVSAYDPEAHGPLVDTAPPITHDDDTGDTGPGTDAESHIEEIERYWVNAPFSYVVIQYDSRRSQHRYRTVEPQLDEDERLLLETLLEDVRDPLLYRDSETEDVETVLLETIHEYLERYGAEVDMRSFYRIFYYIFRDFRGYGRLDPIMHDPHVEDISCDGYDLPIFVYHDQFTDVKSDVSFEADDLDRFVIRLAQHSGRHISVGDPMVETTLPDGSRAELALGEEVTPRGSAFTIRKYADEPLTPIDLIEYGTFSVEQMAYLWLAIEHNKSLIFAGGTASGKTTSMNAISMFVPPRSKVLTIEDTRELQLYHDNWLSSVTRERLHEGKDVSMYDLLRSALRHRPEYIVVGEVRGEEAITLFQAMNTGHTTYSTMHADSVQTVINRLENEPINVPRAMVQSLDILSVQMLTRIDGERVRRNKVLAEIEGVDQRTGELDYSTAYRWHGESDTYRHENSRVLEEIRTNQGWSQRELLTERRNREAFLEYALENGVSDYRRFTALVNEYYANKERVMAVVEEASDEDSRETDTDDAEIEVTRPPEPKPDEKSQTENQTEEPQTENQTEEPQTENQTEEPRSEVQTEDQPDTEGDSATVPVDSRDGTDGIDGDESEELPIGTDQ</sequence>
<keyword evidence="7" id="KW-1185">Reference proteome</keyword>
<evidence type="ECO:0000259" key="4">
    <source>
        <dbReference type="Pfam" id="PF23989"/>
    </source>
</evidence>
<evidence type="ECO:0000259" key="5">
    <source>
        <dbReference type="Pfam" id="PF23990"/>
    </source>
</evidence>
<dbReference type="InterPro" id="IPR056571">
    <property type="entry name" value="PilB3-like_C"/>
</dbReference>
<feature type="region of interest" description="Disordered" evidence="2">
    <location>
        <begin position="620"/>
        <end position="722"/>
    </location>
</feature>
<feature type="domain" description="PilB3-like N-terminal" evidence="5">
    <location>
        <begin position="86"/>
        <end position="176"/>
    </location>
</feature>
<feature type="compositionally biased region" description="Acidic residues" evidence="2">
    <location>
        <begin position="621"/>
        <end position="637"/>
    </location>
</feature>
<feature type="compositionally biased region" description="Acidic residues" evidence="2">
    <location>
        <begin position="656"/>
        <end position="670"/>
    </location>
</feature>
<dbReference type="Pfam" id="PF00437">
    <property type="entry name" value="T2SSE"/>
    <property type="match status" value="1"/>
</dbReference>
<dbReference type="GO" id="GO:0016887">
    <property type="term" value="F:ATP hydrolysis activity"/>
    <property type="evidence" value="ECO:0007669"/>
    <property type="project" value="InterPro"/>
</dbReference>
<feature type="compositionally biased region" description="Basic and acidic residues" evidence="2">
    <location>
        <begin position="1"/>
        <end position="11"/>
    </location>
</feature>
<organism evidence="6 7">
    <name type="scientific">Natronosalvus hydrolyticus</name>
    <dbReference type="NCBI Taxonomy" id="2979988"/>
    <lineage>
        <taxon>Archaea</taxon>
        <taxon>Methanobacteriati</taxon>
        <taxon>Methanobacteriota</taxon>
        <taxon>Stenosarchaea group</taxon>
        <taxon>Halobacteria</taxon>
        <taxon>Halobacteriales</taxon>
        <taxon>Natrialbaceae</taxon>
        <taxon>Natronosalvus</taxon>
    </lineage>
</organism>
<dbReference type="InterPro" id="IPR001482">
    <property type="entry name" value="T2SS/T4SS_dom"/>
</dbReference>
<dbReference type="InterPro" id="IPR027417">
    <property type="entry name" value="P-loop_NTPase"/>
</dbReference>
<gene>
    <name evidence="6" type="ORF">OB919_09945</name>
</gene>
<protein>
    <submittedName>
        <fullName evidence="6">ATPase, T2SS/T4P/T4SS family</fullName>
    </submittedName>
</protein>
<dbReference type="PANTHER" id="PTHR30486:SF6">
    <property type="entry name" value="TYPE IV PILUS RETRACTATION ATPASE PILT"/>
    <property type="match status" value="1"/>
</dbReference>
<feature type="domain" description="Bacterial type II secretion system protein E" evidence="3">
    <location>
        <begin position="293"/>
        <end position="522"/>
    </location>
</feature>
<dbReference type="InterPro" id="IPR050921">
    <property type="entry name" value="T4SS_GSP_E_ATPase"/>
</dbReference>
<dbReference type="EMBL" id="JAOPJZ010000006">
    <property type="protein sequence ID" value="MCU4752304.1"/>
    <property type="molecule type" value="Genomic_DNA"/>
</dbReference>
<dbReference type="InterPro" id="IPR056570">
    <property type="entry name" value="PilB3-like_N"/>
</dbReference>
<dbReference type="Pfam" id="PF23989">
    <property type="entry name" value="PilB3_C"/>
    <property type="match status" value="1"/>
</dbReference>
<dbReference type="Gene3D" id="3.40.50.300">
    <property type="entry name" value="P-loop containing nucleotide triphosphate hydrolases"/>
    <property type="match status" value="1"/>
</dbReference>
<evidence type="ECO:0000313" key="6">
    <source>
        <dbReference type="EMBL" id="MCU4752304.1"/>
    </source>
</evidence>
<dbReference type="SUPFAM" id="SSF52540">
    <property type="entry name" value="P-loop containing nucleoside triphosphate hydrolases"/>
    <property type="match status" value="1"/>
</dbReference>
<evidence type="ECO:0000256" key="1">
    <source>
        <dbReference type="ARBA" id="ARBA00006611"/>
    </source>
</evidence>
<dbReference type="CDD" id="cd01130">
    <property type="entry name" value="VirB11-like_ATPase"/>
    <property type="match status" value="1"/>
</dbReference>
<feature type="region of interest" description="Disordered" evidence="2">
    <location>
        <begin position="1"/>
        <end position="82"/>
    </location>
</feature>
<feature type="domain" description="PilB3-like C-terminal" evidence="4">
    <location>
        <begin position="550"/>
        <end position="626"/>
    </location>
</feature>
<comment type="similarity">
    <text evidence="1">Belongs to the GSP E family.</text>
</comment>
<dbReference type="RefSeq" id="WP_342808645.1">
    <property type="nucleotide sequence ID" value="NZ_JAOPJZ010000006.1"/>
</dbReference>
<evidence type="ECO:0000256" key="2">
    <source>
        <dbReference type="SAM" id="MobiDB-lite"/>
    </source>
</evidence>